<evidence type="ECO:0000256" key="1">
    <source>
        <dbReference type="ARBA" id="ARBA00007227"/>
    </source>
</evidence>
<accession>A0A2T0KPG2</accession>
<protein>
    <submittedName>
        <fullName evidence="3">Zn-dependent peptidase ImmA (M78 family)</fullName>
    </submittedName>
</protein>
<dbReference type="InterPro" id="IPR010359">
    <property type="entry name" value="IrrE_HExxH"/>
</dbReference>
<dbReference type="InterPro" id="IPR052345">
    <property type="entry name" value="Rad_response_metalloprotease"/>
</dbReference>
<keyword evidence="4" id="KW-1185">Reference proteome</keyword>
<gene>
    <name evidence="3" type="ORF">CLV67_101344</name>
</gene>
<dbReference type="EMBL" id="PVMZ01000001">
    <property type="protein sequence ID" value="PRX25627.1"/>
    <property type="molecule type" value="Genomic_DNA"/>
</dbReference>
<proteinExistence type="inferred from homology"/>
<name>A0A2T0KPG2_9ACTN</name>
<dbReference type="OrthoDB" id="9794834at2"/>
<dbReference type="Pfam" id="PF06114">
    <property type="entry name" value="Peptidase_M78"/>
    <property type="match status" value="1"/>
</dbReference>
<dbReference type="SUPFAM" id="SSF47413">
    <property type="entry name" value="lambda repressor-like DNA-binding domains"/>
    <property type="match status" value="1"/>
</dbReference>
<dbReference type="PANTHER" id="PTHR43236">
    <property type="entry name" value="ANTITOXIN HIGA1"/>
    <property type="match status" value="1"/>
</dbReference>
<dbReference type="PANTHER" id="PTHR43236:SF1">
    <property type="entry name" value="BLL7220 PROTEIN"/>
    <property type="match status" value="1"/>
</dbReference>
<dbReference type="PROSITE" id="PS50943">
    <property type="entry name" value="HTH_CROC1"/>
    <property type="match status" value="1"/>
</dbReference>
<sequence length="416" mass="46254">MKTPSDRTTKKVTNLPTLFDEKIANQAGLSSEMFDGARLTQARQLAALTKRALADRVGVSAAAIGQYESGTIKPRPDLVMRLAEVLAVPVRFFAFRSGRPRAILDVSMAHFRSLRSTRSYERERAAAFAAQIWEATHALEQWVRLPAPDLPGWLGGEVVPDVPEDPAAAARAVRRRWGLGTEPVPHMVRLLESRGIVVAVMPFSEAERVKAFSTSRLQRPVVVLSSDKDDVYHHRFSAAHELGHLVMHGEAQPGDPEHERVANAFAAEFLMPTASISASLPTRVDFSQYARLQTLWGVSVDALLYRSRELGLLRDVPYRRAWQKLADLRSAGIIQTEPVSRYSGEQPVLLKRALELARKKGLTLETLAEEIDFSVEMISLYVGVDETPDLPLVNVVDLEHERMTRRRGTVSTPAKS</sequence>
<dbReference type="CDD" id="cd00093">
    <property type="entry name" value="HTH_XRE"/>
    <property type="match status" value="1"/>
</dbReference>
<dbReference type="AlphaFoldDB" id="A0A2T0KPG2"/>
<evidence type="ECO:0000313" key="4">
    <source>
        <dbReference type="Proteomes" id="UP000239415"/>
    </source>
</evidence>
<comment type="similarity">
    <text evidence="1">Belongs to the short-chain fatty acyl-CoA assimilation regulator (ScfR) family.</text>
</comment>
<reference evidence="3 4" key="1">
    <citation type="submission" date="2018-03" db="EMBL/GenBank/DDBJ databases">
        <title>Genomic Encyclopedia of Archaeal and Bacterial Type Strains, Phase II (KMG-II): from individual species to whole genera.</title>
        <authorList>
            <person name="Goeker M."/>
        </authorList>
    </citation>
    <scope>NUCLEOTIDE SEQUENCE [LARGE SCALE GENOMIC DNA]</scope>
    <source>
        <strain evidence="3 4">DSM 43146</strain>
    </source>
</reference>
<dbReference type="Gene3D" id="1.10.260.40">
    <property type="entry name" value="lambda repressor-like DNA-binding domains"/>
    <property type="match status" value="1"/>
</dbReference>
<dbReference type="InterPro" id="IPR001387">
    <property type="entry name" value="Cro/C1-type_HTH"/>
</dbReference>
<dbReference type="Gene3D" id="1.10.10.2910">
    <property type="match status" value="1"/>
</dbReference>
<dbReference type="Proteomes" id="UP000239415">
    <property type="component" value="Unassembled WGS sequence"/>
</dbReference>
<evidence type="ECO:0000259" key="2">
    <source>
        <dbReference type="PROSITE" id="PS50943"/>
    </source>
</evidence>
<dbReference type="SMART" id="SM00530">
    <property type="entry name" value="HTH_XRE"/>
    <property type="match status" value="1"/>
</dbReference>
<dbReference type="Pfam" id="PF01381">
    <property type="entry name" value="HTH_3"/>
    <property type="match status" value="1"/>
</dbReference>
<dbReference type="InterPro" id="IPR010982">
    <property type="entry name" value="Lambda_DNA-bd_dom_sf"/>
</dbReference>
<comment type="caution">
    <text evidence="3">The sequence shown here is derived from an EMBL/GenBank/DDBJ whole genome shotgun (WGS) entry which is preliminary data.</text>
</comment>
<evidence type="ECO:0000313" key="3">
    <source>
        <dbReference type="EMBL" id="PRX25627.1"/>
    </source>
</evidence>
<dbReference type="RefSeq" id="WP_106315346.1">
    <property type="nucleotide sequence ID" value="NZ_BOMO01000024.1"/>
</dbReference>
<feature type="domain" description="HTH cro/C1-type" evidence="2">
    <location>
        <begin position="39"/>
        <end position="93"/>
    </location>
</feature>
<organism evidence="3 4">
    <name type="scientific">Actinoplanes italicus</name>
    <dbReference type="NCBI Taxonomy" id="113567"/>
    <lineage>
        <taxon>Bacteria</taxon>
        <taxon>Bacillati</taxon>
        <taxon>Actinomycetota</taxon>
        <taxon>Actinomycetes</taxon>
        <taxon>Micromonosporales</taxon>
        <taxon>Micromonosporaceae</taxon>
        <taxon>Actinoplanes</taxon>
    </lineage>
</organism>
<dbReference type="GO" id="GO:0003677">
    <property type="term" value="F:DNA binding"/>
    <property type="evidence" value="ECO:0007669"/>
    <property type="project" value="InterPro"/>
</dbReference>